<dbReference type="AlphaFoldDB" id="A0AAV0RCK4"/>
<name>A0AAV0RCK4_9ROSI</name>
<dbReference type="Pfam" id="PF21529">
    <property type="entry name" value="GLV1-2"/>
    <property type="match status" value="1"/>
</dbReference>
<protein>
    <submittedName>
        <fullName evidence="3">Uncharacterized protein</fullName>
    </submittedName>
</protein>
<sequence length="92" mass="10325">MSKMHKNHSTKHLLLAAFFLLCFISPCAQAGRRLKEVVSHEEKHEVVAVEAKEHSNKLDNLEVPSKETHLPDADELVGMDYSPASKKPPTHN</sequence>
<keyword evidence="2" id="KW-0732">Signal</keyword>
<evidence type="ECO:0000313" key="4">
    <source>
        <dbReference type="Proteomes" id="UP001154282"/>
    </source>
</evidence>
<reference evidence="3" key="1">
    <citation type="submission" date="2022-08" db="EMBL/GenBank/DDBJ databases">
        <authorList>
            <person name="Gutierrez-Valencia J."/>
        </authorList>
    </citation>
    <scope>NUCLEOTIDE SEQUENCE</scope>
</reference>
<feature type="chain" id="PRO_5043449077" evidence="2">
    <location>
        <begin position="31"/>
        <end position="92"/>
    </location>
</feature>
<evidence type="ECO:0000313" key="3">
    <source>
        <dbReference type="EMBL" id="CAI0554956.1"/>
    </source>
</evidence>
<gene>
    <name evidence="3" type="ORF">LITE_LOCUS47397</name>
</gene>
<proteinExistence type="predicted"/>
<feature type="compositionally biased region" description="Basic and acidic residues" evidence="1">
    <location>
        <begin position="57"/>
        <end position="72"/>
    </location>
</feature>
<dbReference type="EMBL" id="CAMGYJ010000010">
    <property type="protein sequence ID" value="CAI0554956.1"/>
    <property type="molecule type" value="Genomic_DNA"/>
</dbReference>
<evidence type="ECO:0000256" key="2">
    <source>
        <dbReference type="SAM" id="SignalP"/>
    </source>
</evidence>
<accession>A0AAV0RCK4</accession>
<keyword evidence="4" id="KW-1185">Reference proteome</keyword>
<dbReference type="Proteomes" id="UP001154282">
    <property type="component" value="Unassembled WGS sequence"/>
</dbReference>
<feature type="signal peptide" evidence="2">
    <location>
        <begin position="1"/>
        <end position="30"/>
    </location>
</feature>
<feature type="region of interest" description="Disordered" evidence="1">
    <location>
        <begin position="57"/>
        <end position="92"/>
    </location>
</feature>
<organism evidence="3 4">
    <name type="scientific">Linum tenue</name>
    <dbReference type="NCBI Taxonomy" id="586396"/>
    <lineage>
        <taxon>Eukaryota</taxon>
        <taxon>Viridiplantae</taxon>
        <taxon>Streptophyta</taxon>
        <taxon>Embryophyta</taxon>
        <taxon>Tracheophyta</taxon>
        <taxon>Spermatophyta</taxon>
        <taxon>Magnoliopsida</taxon>
        <taxon>eudicotyledons</taxon>
        <taxon>Gunneridae</taxon>
        <taxon>Pentapetalae</taxon>
        <taxon>rosids</taxon>
        <taxon>fabids</taxon>
        <taxon>Malpighiales</taxon>
        <taxon>Linaceae</taxon>
        <taxon>Linum</taxon>
    </lineage>
</organism>
<dbReference type="InterPro" id="IPR049306">
    <property type="entry name" value="GLV1-2"/>
</dbReference>
<evidence type="ECO:0000256" key="1">
    <source>
        <dbReference type="SAM" id="MobiDB-lite"/>
    </source>
</evidence>
<comment type="caution">
    <text evidence="3">The sequence shown here is derived from an EMBL/GenBank/DDBJ whole genome shotgun (WGS) entry which is preliminary data.</text>
</comment>